<dbReference type="PANTHER" id="PTHR38700:SF1">
    <property type="entry name" value="PH DOMAIN-CONTAINING PROTEIN"/>
    <property type="match status" value="1"/>
</dbReference>
<feature type="compositionally biased region" description="Basic and acidic residues" evidence="1">
    <location>
        <begin position="490"/>
        <end position="513"/>
    </location>
</feature>
<feature type="compositionally biased region" description="Basic and acidic residues" evidence="1">
    <location>
        <begin position="404"/>
        <end position="416"/>
    </location>
</feature>
<feature type="compositionally biased region" description="Basic and acidic residues" evidence="1">
    <location>
        <begin position="332"/>
        <end position="352"/>
    </location>
</feature>
<feature type="region of interest" description="Disordered" evidence="1">
    <location>
        <begin position="21"/>
        <end position="73"/>
    </location>
</feature>
<comment type="caution">
    <text evidence="3">The sequence shown here is derived from an EMBL/GenBank/DDBJ whole genome shotgun (WGS) entry which is preliminary data.</text>
</comment>
<proteinExistence type="predicted"/>
<feature type="compositionally biased region" description="Low complexity" evidence="1">
    <location>
        <begin position="141"/>
        <end position="169"/>
    </location>
</feature>
<feature type="compositionally biased region" description="Low complexity" evidence="1">
    <location>
        <begin position="274"/>
        <end position="292"/>
    </location>
</feature>
<evidence type="ECO:0000313" key="4">
    <source>
        <dbReference type="Proteomes" id="UP000789739"/>
    </source>
</evidence>
<dbReference type="InterPro" id="IPR011993">
    <property type="entry name" value="PH-like_dom_sf"/>
</dbReference>
<feature type="region of interest" description="Disordered" evidence="1">
    <location>
        <begin position="858"/>
        <end position="890"/>
    </location>
</feature>
<feature type="compositionally biased region" description="Polar residues" evidence="1">
    <location>
        <begin position="99"/>
        <end position="129"/>
    </location>
</feature>
<feature type="compositionally biased region" description="Basic and acidic residues" evidence="1">
    <location>
        <begin position="931"/>
        <end position="951"/>
    </location>
</feature>
<dbReference type="SMART" id="SM00233">
    <property type="entry name" value="PH"/>
    <property type="match status" value="1"/>
</dbReference>
<sequence>MTDLDKILGELQLEVEELTADLERSASNEHIKEYSSNKDRDSQESQYSQSTTTNSSASSTDSSGTSPDKEYHTDNLFGFSLASIELMQEELIKLNSSLNKRPTNASTNPSSQMQFNVSSSNTDIGQKSSPPRLPALQTIFSSSVSSPGQSSASSPISASTTSTSSPVSPNGDNHLFRNIGKNTDNTSPDALVPNIMALTGLSPTSPAESPSISLTSSPSETETDSDDSGSSDFNPLSLSRKQKPKPVSDDAVDTNRIKRSATNGHKHSSPKRVASPTPSPNNSSNPALTTPTGAKITRKGTTARGLGSRVKVQGAPRLSKDPLPPTPALPKSHLDNEKEQNRTREQEVDSRRSVPRGRVAENYTNGRSKSRDPTHDRDSSNLSTRGRELETRDHINKYRGQGRSTERRSITSENDPRQLSGRRSSPTRGRPSDRSERPVDRSDRHHPTDDTAASRSRSVNRDQGNRGRSRSSVRNTSPKPTRPLNQSRSRTREDDRGRSNDRSDRSTNAERSRSKSQSRVNGKSRTPGGEIADIDFEKERDKVLERNKNGENKDKVVERSKTRREKKSETQADKEIKITTRIYIGDVRQFKTLALTSKMNALSVLKYLKRKQAVPDSDEWTLFELVNDLGLERPLRDWEIVTNVINTWDPARTTNALVCKTYAYRHTLTVEGMNNGVPPLFGWLHLKLKKNKWEKRYVYLRDGAIYHAKDSKGVNETFLCTIASFDVYTLTKPLKRAPTKFAFALKSQDKITMFESPDQDYVHFLCAERLEKMKDWVLSIRNAKAQLLLEERPELFQACMAKEDILSPTVISPQTDKSVGLTKGNNEGFQTNGEGITTSASDQWATLRRAVRYQPGKSSRKFDFSDNTASTPPAVGDDSNKKLEANNGNVDASVFKPGSLLSYDEKNPPLKQVEQEELSWAKGSLLASSDVIHEQKEKERREERWKERERAGNGTTLVQLDNGVHFHKGSLLDKARPDNAPTHNGTFLNIHEERTFSKGSLLAQKKKSTESLSPNRPRSERQPNGPLLSIDLPSTHNQSRSQTGFTTHSGNGPLLTLDLPPSPYRTPHNVISPTSPGSTLLQLDLKHDAQHTLALRSKDIKPLVSFVPGERSEVRETKREQGKTLLVNHG</sequence>
<dbReference type="PROSITE" id="PS50003">
    <property type="entry name" value="PH_DOMAIN"/>
    <property type="match status" value="1"/>
</dbReference>
<accession>A0A9N9AEY3</accession>
<dbReference type="Pfam" id="PF00169">
    <property type="entry name" value="PH"/>
    <property type="match status" value="1"/>
</dbReference>
<feature type="compositionally biased region" description="Low complexity" evidence="1">
    <location>
        <begin position="205"/>
        <end position="220"/>
    </location>
</feature>
<organism evidence="3 4">
    <name type="scientific">Paraglomus brasilianum</name>
    <dbReference type="NCBI Taxonomy" id="144538"/>
    <lineage>
        <taxon>Eukaryota</taxon>
        <taxon>Fungi</taxon>
        <taxon>Fungi incertae sedis</taxon>
        <taxon>Mucoromycota</taxon>
        <taxon>Glomeromycotina</taxon>
        <taxon>Glomeromycetes</taxon>
        <taxon>Paraglomerales</taxon>
        <taxon>Paraglomeraceae</taxon>
        <taxon>Paraglomus</taxon>
    </lineage>
</organism>
<dbReference type="Gene3D" id="2.30.29.30">
    <property type="entry name" value="Pleckstrin-homology domain (PH domain)/Phosphotyrosine-binding domain (PTB)"/>
    <property type="match status" value="1"/>
</dbReference>
<feature type="region of interest" description="Disordered" evidence="1">
    <location>
        <begin position="931"/>
        <end position="953"/>
    </location>
</feature>
<dbReference type="Proteomes" id="UP000789739">
    <property type="component" value="Unassembled WGS sequence"/>
</dbReference>
<protein>
    <submittedName>
        <fullName evidence="3">9982_t:CDS:1</fullName>
    </submittedName>
</protein>
<dbReference type="EMBL" id="CAJVPI010000383">
    <property type="protein sequence ID" value="CAG8528053.1"/>
    <property type="molecule type" value="Genomic_DNA"/>
</dbReference>
<dbReference type="SUPFAM" id="SSF54236">
    <property type="entry name" value="Ubiquitin-like"/>
    <property type="match status" value="1"/>
</dbReference>
<feature type="compositionally biased region" description="Basic and acidic residues" evidence="1">
    <location>
        <begin position="369"/>
        <end position="396"/>
    </location>
</feature>
<feature type="region of interest" description="Disordered" evidence="1">
    <location>
        <begin position="817"/>
        <end position="836"/>
    </location>
</feature>
<feature type="region of interest" description="Disordered" evidence="1">
    <location>
        <begin position="99"/>
        <end position="571"/>
    </location>
</feature>
<evidence type="ECO:0000256" key="1">
    <source>
        <dbReference type="SAM" id="MobiDB-lite"/>
    </source>
</evidence>
<feature type="compositionally biased region" description="Basic and acidic residues" evidence="1">
    <location>
        <begin position="21"/>
        <end position="43"/>
    </location>
</feature>
<feature type="compositionally biased region" description="Polar residues" evidence="1">
    <location>
        <begin position="1032"/>
        <end position="1050"/>
    </location>
</feature>
<gene>
    <name evidence="3" type="ORF">PBRASI_LOCUS3967</name>
</gene>
<feature type="region of interest" description="Disordered" evidence="1">
    <location>
        <begin position="971"/>
        <end position="1057"/>
    </location>
</feature>
<reference evidence="3" key="1">
    <citation type="submission" date="2021-06" db="EMBL/GenBank/DDBJ databases">
        <authorList>
            <person name="Kallberg Y."/>
            <person name="Tangrot J."/>
            <person name="Rosling A."/>
        </authorList>
    </citation>
    <scope>NUCLEOTIDE SEQUENCE</scope>
    <source>
        <strain evidence="3">BR232B</strain>
    </source>
</reference>
<dbReference type="OrthoDB" id="43122at2759"/>
<dbReference type="AlphaFoldDB" id="A0A9N9AEY3"/>
<keyword evidence="4" id="KW-1185">Reference proteome</keyword>
<evidence type="ECO:0000259" key="2">
    <source>
        <dbReference type="PROSITE" id="PS50003"/>
    </source>
</evidence>
<dbReference type="Gene3D" id="3.10.20.90">
    <property type="entry name" value="Phosphatidylinositol 3-kinase Catalytic Subunit, Chain A, domain 1"/>
    <property type="match status" value="1"/>
</dbReference>
<dbReference type="InterPro" id="IPR001849">
    <property type="entry name" value="PH_domain"/>
</dbReference>
<feature type="compositionally biased region" description="Low complexity" evidence="1">
    <location>
        <begin position="44"/>
        <end position="66"/>
    </location>
</feature>
<dbReference type="InterPro" id="IPR029071">
    <property type="entry name" value="Ubiquitin-like_domsf"/>
</dbReference>
<dbReference type="PANTHER" id="PTHR38700">
    <property type="entry name" value="YALI0E22418P"/>
    <property type="match status" value="1"/>
</dbReference>
<name>A0A9N9AEY3_9GLOM</name>
<evidence type="ECO:0000313" key="3">
    <source>
        <dbReference type="EMBL" id="CAG8528053.1"/>
    </source>
</evidence>
<feature type="compositionally biased region" description="Basic and acidic residues" evidence="1">
    <location>
        <begin position="535"/>
        <end position="571"/>
    </location>
</feature>
<dbReference type="SUPFAM" id="SSF50729">
    <property type="entry name" value="PH domain-like"/>
    <property type="match status" value="1"/>
</dbReference>
<dbReference type="Pfam" id="PF21989">
    <property type="entry name" value="RA_2"/>
    <property type="match status" value="1"/>
</dbReference>
<feature type="domain" description="PH" evidence="2">
    <location>
        <begin position="677"/>
        <end position="785"/>
    </location>
</feature>
<feature type="compositionally biased region" description="Polar residues" evidence="1">
    <location>
        <begin position="515"/>
        <end position="524"/>
    </location>
</feature>
<feature type="compositionally biased region" description="Basic and acidic residues" evidence="1">
    <location>
        <begin position="430"/>
        <end position="449"/>
    </location>
</feature>